<keyword evidence="5" id="KW-0547">Nucleotide-binding</keyword>
<gene>
    <name evidence="12" type="ORF">OB236_03215</name>
</gene>
<dbReference type="InterPro" id="IPR000700">
    <property type="entry name" value="PAS-assoc_C"/>
</dbReference>
<keyword evidence="8" id="KW-0902">Two-component regulatory system</keyword>
<feature type="domain" description="PAC" evidence="11">
    <location>
        <begin position="216"/>
        <end position="267"/>
    </location>
</feature>
<dbReference type="SMART" id="SM00086">
    <property type="entry name" value="PAC"/>
    <property type="match status" value="5"/>
</dbReference>
<evidence type="ECO:0000256" key="3">
    <source>
        <dbReference type="ARBA" id="ARBA00022553"/>
    </source>
</evidence>
<dbReference type="SUPFAM" id="SSF47384">
    <property type="entry name" value="Homodimeric domain of signal transducing histidine kinase"/>
    <property type="match status" value="1"/>
</dbReference>
<feature type="domain" description="PAS" evidence="10">
    <location>
        <begin position="8"/>
        <end position="78"/>
    </location>
</feature>
<dbReference type="SMART" id="SM00091">
    <property type="entry name" value="PAS"/>
    <property type="match status" value="5"/>
</dbReference>
<dbReference type="Pfam" id="PF02518">
    <property type="entry name" value="HATPase_c"/>
    <property type="match status" value="1"/>
</dbReference>
<dbReference type="InterPro" id="IPR036097">
    <property type="entry name" value="HisK_dim/P_sf"/>
</dbReference>
<feature type="domain" description="PAS" evidence="10">
    <location>
        <begin position="392"/>
        <end position="463"/>
    </location>
</feature>
<dbReference type="PANTHER" id="PTHR43304">
    <property type="entry name" value="PHYTOCHROME-LIKE PROTEIN CPH1"/>
    <property type="match status" value="1"/>
</dbReference>
<dbReference type="PROSITE" id="PS50109">
    <property type="entry name" value="HIS_KIN"/>
    <property type="match status" value="1"/>
</dbReference>
<dbReference type="InterPro" id="IPR004358">
    <property type="entry name" value="Sig_transdc_His_kin-like_C"/>
</dbReference>
<dbReference type="EC" id="2.7.13.3" evidence="2"/>
<evidence type="ECO:0000313" key="13">
    <source>
        <dbReference type="Proteomes" id="UP001652445"/>
    </source>
</evidence>
<dbReference type="Gene3D" id="3.30.565.10">
    <property type="entry name" value="Histidine kinase-like ATPase, C-terminal domain"/>
    <property type="match status" value="1"/>
</dbReference>
<dbReference type="EMBL" id="JAOQIO010000007">
    <property type="protein sequence ID" value="MCU6791133.1"/>
    <property type="molecule type" value="Genomic_DNA"/>
</dbReference>
<dbReference type="InterPro" id="IPR052162">
    <property type="entry name" value="Sensor_kinase/Photoreceptor"/>
</dbReference>
<feature type="domain" description="PAS" evidence="10">
    <location>
        <begin position="142"/>
        <end position="214"/>
    </location>
</feature>
<dbReference type="InterPro" id="IPR005467">
    <property type="entry name" value="His_kinase_dom"/>
</dbReference>
<dbReference type="Pfam" id="PF08447">
    <property type="entry name" value="PAS_3"/>
    <property type="match status" value="2"/>
</dbReference>
<dbReference type="Gene3D" id="1.10.287.130">
    <property type="match status" value="1"/>
</dbReference>
<evidence type="ECO:0000259" key="9">
    <source>
        <dbReference type="PROSITE" id="PS50109"/>
    </source>
</evidence>
<evidence type="ECO:0000259" key="11">
    <source>
        <dbReference type="PROSITE" id="PS50113"/>
    </source>
</evidence>
<dbReference type="SUPFAM" id="SSF55874">
    <property type="entry name" value="ATPase domain of HSP90 chaperone/DNA topoisomerase II/histidine kinase"/>
    <property type="match status" value="1"/>
</dbReference>
<name>A0ABT2U918_9BACL</name>
<keyword evidence="3" id="KW-0597">Phosphoprotein</keyword>
<feature type="domain" description="Histidine kinase" evidence="9">
    <location>
        <begin position="659"/>
        <end position="864"/>
    </location>
</feature>
<dbReference type="InterPro" id="IPR013767">
    <property type="entry name" value="PAS_fold"/>
</dbReference>
<dbReference type="Proteomes" id="UP001652445">
    <property type="component" value="Unassembled WGS sequence"/>
</dbReference>
<evidence type="ECO:0000256" key="8">
    <source>
        <dbReference type="ARBA" id="ARBA00023012"/>
    </source>
</evidence>
<dbReference type="CDD" id="cd00082">
    <property type="entry name" value="HisKA"/>
    <property type="match status" value="1"/>
</dbReference>
<keyword evidence="13" id="KW-1185">Reference proteome</keyword>
<dbReference type="PANTHER" id="PTHR43304:SF1">
    <property type="entry name" value="PAC DOMAIN-CONTAINING PROTEIN"/>
    <property type="match status" value="1"/>
</dbReference>
<dbReference type="Pfam" id="PF00512">
    <property type="entry name" value="HisKA"/>
    <property type="match status" value="1"/>
</dbReference>
<keyword evidence="4" id="KW-0808">Transferase</keyword>
<dbReference type="PROSITE" id="PS50113">
    <property type="entry name" value="PAC"/>
    <property type="match status" value="5"/>
</dbReference>
<comment type="catalytic activity">
    <reaction evidence="1">
        <text>ATP + protein L-histidine = ADP + protein N-phospho-L-histidine.</text>
        <dbReference type="EC" id="2.7.13.3"/>
    </reaction>
</comment>
<dbReference type="InterPro" id="IPR003661">
    <property type="entry name" value="HisK_dim/P_dom"/>
</dbReference>
<dbReference type="PROSITE" id="PS50112">
    <property type="entry name" value="PAS"/>
    <property type="match status" value="5"/>
</dbReference>
<feature type="domain" description="PAC" evidence="11">
    <location>
        <begin position="594"/>
        <end position="646"/>
    </location>
</feature>
<dbReference type="InterPro" id="IPR036890">
    <property type="entry name" value="HATPase_C_sf"/>
</dbReference>
<keyword evidence="7" id="KW-0067">ATP-binding</keyword>
<dbReference type="RefSeq" id="WP_262682701.1">
    <property type="nucleotide sequence ID" value="NZ_JAOQIO010000007.1"/>
</dbReference>
<dbReference type="CDD" id="cd00075">
    <property type="entry name" value="HATPase"/>
    <property type="match status" value="1"/>
</dbReference>
<evidence type="ECO:0000256" key="6">
    <source>
        <dbReference type="ARBA" id="ARBA00022777"/>
    </source>
</evidence>
<accession>A0ABT2U918</accession>
<evidence type="ECO:0000256" key="1">
    <source>
        <dbReference type="ARBA" id="ARBA00000085"/>
    </source>
</evidence>
<dbReference type="InterPro" id="IPR001610">
    <property type="entry name" value="PAC"/>
</dbReference>
<dbReference type="Pfam" id="PF13426">
    <property type="entry name" value="PAS_9"/>
    <property type="match status" value="2"/>
</dbReference>
<keyword evidence="6" id="KW-0418">Kinase</keyword>
<dbReference type="NCBIfam" id="TIGR00229">
    <property type="entry name" value="sensory_box"/>
    <property type="match status" value="5"/>
</dbReference>
<sequence length="864" mass="98648">MINDYRFADELFIQAFQHAPIGMVLLATNGAVLKANASACSMLGYSEDELTRIAFQEIAHPDDVVLNHELMNQLIEDKRESYQTEKRFFHKQGSITWLQLTVSLVRDEEGKPLFFISQFINVSTHKLAEEGLREKERQLLYSEQRYRSLFEHHPDLIFSMDLEGTFTSINHSVERLIGYTDQQIQHNSVNYRTFMHPKDNKKVEYHFALAAKGLTQRYETEALDKNGNCISFDVTHIPIIVNHQVMGVYGIAKDITQQKELWLQLKESQELYQIISDNAQEIISYSTPDGITRYVSPAIKTILGYEPEEVIGTVTTDYWHPEDRAFLIYNGLFPISEVDIFTCRARHKNGHYIWIETTLKLIRNRDGKITKLFSVGRDISERKQAEDELRKTKDRLESLIQNNADAIWVVDLEDRVIEANAAFESMFQWSLDEIICADSVFLIVPDHLKESVKLNLNQVKSGNSVIGFETIRLRKDGSLIEVSGTLSPVRDEQGVIVGIMGMYRDISERKRVVQELNAAKDQLESFIDHNVDPILIVNLEEKVSRVNHAFEKVFGWSAEEIIGLSIQKLPIMLPDLSPSMDMRQKVFKSNEPLTGYETVRCRKDGTVIPIMLSSFGMRDERDHIHGWAVILRDITEQKQAEELVINSKKLSIAGQLAAGIAHEIRNPITAIKGFVQFMQSGSLQKQIYFDIISSEIERIEMILSELLILAKPQSVQYERKDIRMLIGQVTTLLGTQAIMNNVQIVTEFELETTHILCDENQLKQVCINFIKNAIEAMPKGGTIVIQLKSKDKENLLLRFIDQGFGIPEHILSRLGEPFYTTKEKGTGLGFMVSKKIIENHQGAIEVFSIENEGTTVEVSLPIAH</sequence>
<dbReference type="Gene3D" id="3.30.450.20">
    <property type="entry name" value="PAS domain"/>
    <property type="match status" value="5"/>
</dbReference>
<evidence type="ECO:0000259" key="10">
    <source>
        <dbReference type="PROSITE" id="PS50112"/>
    </source>
</evidence>
<dbReference type="InterPro" id="IPR003594">
    <property type="entry name" value="HATPase_dom"/>
</dbReference>
<dbReference type="InterPro" id="IPR035965">
    <property type="entry name" value="PAS-like_dom_sf"/>
</dbReference>
<protein>
    <recommendedName>
        <fullName evidence="2">histidine kinase</fullName>
        <ecNumber evidence="2">2.7.13.3</ecNumber>
    </recommendedName>
</protein>
<evidence type="ECO:0000256" key="4">
    <source>
        <dbReference type="ARBA" id="ARBA00022679"/>
    </source>
</evidence>
<reference evidence="12 13" key="1">
    <citation type="submission" date="2022-09" db="EMBL/GenBank/DDBJ databases">
        <authorList>
            <person name="Han X.L."/>
            <person name="Wang Q."/>
            <person name="Lu T."/>
        </authorList>
    </citation>
    <scope>NUCLEOTIDE SEQUENCE [LARGE SCALE GENOMIC DNA]</scope>
    <source>
        <strain evidence="12 13">WQ 127069</strain>
    </source>
</reference>
<comment type="caution">
    <text evidence="12">The sequence shown here is derived from an EMBL/GenBank/DDBJ whole genome shotgun (WGS) entry which is preliminary data.</text>
</comment>
<dbReference type="CDD" id="cd00130">
    <property type="entry name" value="PAS"/>
    <property type="match status" value="5"/>
</dbReference>
<dbReference type="InterPro" id="IPR013655">
    <property type="entry name" value="PAS_fold_3"/>
</dbReference>
<organism evidence="12 13">
    <name type="scientific">Paenibacillus baimaensis</name>
    <dbReference type="NCBI Taxonomy" id="2982185"/>
    <lineage>
        <taxon>Bacteria</taxon>
        <taxon>Bacillati</taxon>
        <taxon>Bacillota</taxon>
        <taxon>Bacilli</taxon>
        <taxon>Bacillales</taxon>
        <taxon>Paenibacillaceae</taxon>
        <taxon>Paenibacillus</taxon>
    </lineage>
</organism>
<evidence type="ECO:0000256" key="5">
    <source>
        <dbReference type="ARBA" id="ARBA00022741"/>
    </source>
</evidence>
<feature type="domain" description="PAC" evidence="11">
    <location>
        <begin position="466"/>
        <end position="518"/>
    </location>
</feature>
<feature type="domain" description="PAC" evidence="11">
    <location>
        <begin position="336"/>
        <end position="391"/>
    </location>
</feature>
<dbReference type="SMART" id="SM00387">
    <property type="entry name" value="HATPase_c"/>
    <property type="match status" value="1"/>
</dbReference>
<dbReference type="SUPFAM" id="SSF55785">
    <property type="entry name" value="PYP-like sensor domain (PAS domain)"/>
    <property type="match status" value="5"/>
</dbReference>
<proteinExistence type="predicted"/>
<dbReference type="SMART" id="SM00388">
    <property type="entry name" value="HisKA"/>
    <property type="match status" value="1"/>
</dbReference>
<dbReference type="Pfam" id="PF00989">
    <property type="entry name" value="PAS"/>
    <property type="match status" value="1"/>
</dbReference>
<dbReference type="InterPro" id="IPR000014">
    <property type="entry name" value="PAS"/>
</dbReference>
<evidence type="ECO:0000256" key="2">
    <source>
        <dbReference type="ARBA" id="ARBA00012438"/>
    </source>
</evidence>
<dbReference type="PRINTS" id="PR00344">
    <property type="entry name" value="BCTRLSENSOR"/>
</dbReference>
<evidence type="ECO:0000256" key="7">
    <source>
        <dbReference type="ARBA" id="ARBA00022840"/>
    </source>
</evidence>
<feature type="domain" description="PAC" evidence="11">
    <location>
        <begin position="82"/>
        <end position="134"/>
    </location>
</feature>
<feature type="domain" description="PAS" evidence="10">
    <location>
        <begin position="267"/>
        <end position="324"/>
    </location>
</feature>
<evidence type="ECO:0000313" key="12">
    <source>
        <dbReference type="EMBL" id="MCU6791133.1"/>
    </source>
</evidence>
<feature type="domain" description="PAS" evidence="10">
    <location>
        <begin position="519"/>
        <end position="575"/>
    </location>
</feature>